<evidence type="ECO:0000313" key="2">
    <source>
        <dbReference type="EMBL" id="SNR26480.1"/>
    </source>
</evidence>
<keyword evidence="1" id="KW-0472">Membrane</keyword>
<dbReference type="Proteomes" id="UP000198415">
    <property type="component" value="Unassembled WGS sequence"/>
</dbReference>
<reference evidence="2 3" key="1">
    <citation type="submission" date="2017-06" db="EMBL/GenBank/DDBJ databases">
        <authorList>
            <person name="Kim H.J."/>
            <person name="Triplett B.A."/>
        </authorList>
    </citation>
    <scope>NUCLEOTIDE SEQUENCE [LARGE SCALE GENOMIC DNA]</scope>
    <source>
        <strain evidence="2 3">DSM 43151</strain>
    </source>
</reference>
<evidence type="ECO:0000256" key="1">
    <source>
        <dbReference type="SAM" id="Phobius"/>
    </source>
</evidence>
<name>A0A238UW39_9ACTN</name>
<dbReference type="OrthoDB" id="941586at2"/>
<evidence type="ECO:0008006" key="4">
    <source>
        <dbReference type="Google" id="ProtNLM"/>
    </source>
</evidence>
<organism evidence="2 3">
    <name type="scientific">Actinoplanes regularis</name>
    <dbReference type="NCBI Taxonomy" id="52697"/>
    <lineage>
        <taxon>Bacteria</taxon>
        <taxon>Bacillati</taxon>
        <taxon>Actinomycetota</taxon>
        <taxon>Actinomycetes</taxon>
        <taxon>Micromonosporales</taxon>
        <taxon>Micromonosporaceae</taxon>
        <taxon>Actinoplanes</taxon>
    </lineage>
</organism>
<protein>
    <recommendedName>
        <fullName evidence="4">Protein-S-isoprenylcysteine O-methyltransferase Ste14</fullName>
    </recommendedName>
</protein>
<feature type="transmembrane region" description="Helical" evidence="1">
    <location>
        <begin position="187"/>
        <end position="208"/>
    </location>
</feature>
<dbReference type="AlphaFoldDB" id="A0A238UW39"/>
<keyword evidence="1" id="KW-0812">Transmembrane</keyword>
<feature type="transmembrane region" description="Helical" evidence="1">
    <location>
        <begin position="29"/>
        <end position="55"/>
    </location>
</feature>
<dbReference type="EMBL" id="FZNR01000001">
    <property type="protein sequence ID" value="SNR26480.1"/>
    <property type="molecule type" value="Genomic_DNA"/>
</dbReference>
<feature type="transmembrane region" description="Helical" evidence="1">
    <location>
        <begin position="249"/>
        <end position="271"/>
    </location>
</feature>
<sequence>MTLIRYLALLLPALAVVGAGTPCGRKDRVGAFLSFLAALLGIAALNELAVAFHWYEFAQVDAAYRGMPVDLWLGWAALWGPIPVLLHRYLRLPVALGLLFWIDLLAMPRLEPLLHLEPSWLHGEFLGLAVVALPAQLLGRWTATGRRLYARVGLQMIVFTGLILWLLPTAAFTLGDGSWRHLLDLPGPVLGVLAQVAAVLGLPAVAAVREFAVRGGGTPFPWDPPARLVTTGPYAYVANPMQLSMIAELLLLAGVAHSLALAAAALVAIAFSAGVAAPHERGDLIGRHGAEWLDYRRHVRDWLPRAQPYPAVEPARIWLDDDCGPCSATRDFMARRSPVRLDLVPAATHPTTLWRARYTAGDGYSATGVAAVASAFDHLGLGWAYVGWFLRLPAVDRLAQLITDAQIAPPHPAGGER</sequence>
<gene>
    <name evidence="2" type="ORF">SAMN06264365_101275</name>
</gene>
<dbReference type="Gene3D" id="1.20.120.1630">
    <property type="match status" value="1"/>
</dbReference>
<feature type="transmembrane region" description="Helical" evidence="1">
    <location>
        <begin position="119"/>
        <end position="139"/>
    </location>
</feature>
<accession>A0A238UW39</accession>
<evidence type="ECO:0000313" key="3">
    <source>
        <dbReference type="Proteomes" id="UP000198415"/>
    </source>
</evidence>
<feature type="transmembrane region" description="Helical" evidence="1">
    <location>
        <begin position="89"/>
        <end position="107"/>
    </location>
</feature>
<keyword evidence="3" id="KW-1185">Reference proteome</keyword>
<keyword evidence="1" id="KW-1133">Transmembrane helix</keyword>
<feature type="transmembrane region" description="Helical" evidence="1">
    <location>
        <begin position="148"/>
        <end position="167"/>
    </location>
</feature>
<proteinExistence type="predicted"/>